<organism evidence="10 11">
    <name type="scientific">Orycteropus afer afer</name>
    <dbReference type="NCBI Taxonomy" id="1230840"/>
    <lineage>
        <taxon>Eukaryota</taxon>
        <taxon>Metazoa</taxon>
        <taxon>Chordata</taxon>
        <taxon>Craniata</taxon>
        <taxon>Vertebrata</taxon>
        <taxon>Euteleostomi</taxon>
        <taxon>Mammalia</taxon>
        <taxon>Eutheria</taxon>
        <taxon>Afrotheria</taxon>
        <taxon>Tubulidentata</taxon>
        <taxon>Orycteropodidae</taxon>
        <taxon>Orycteropus</taxon>
    </lineage>
</organism>
<evidence type="ECO:0000256" key="7">
    <source>
        <dbReference type="ARBA" id="ARBA00022737"/>
    </source>
</evidence>
<dbReference type="GO" id="GO:0005737">
    <property type="term" value="C:cytoplasm"/>
    <property type="evidence" value="ECO:0007669"/>
    <property type="project" value="UniProtKB-SubCell"/>
</dbReference>
<dbReference type="InterPro" id="IPR030217">
    <property type="entry name" value="NXF_fam"/>
</dbReference>
<keyword evidence="6" id="KW-0433">Leucine-rich repeat</keyword>
<dbReference type="InterPro" id="IPR012677">
    <property type="entry name" value="Nucleotide-bd_a/b_plait_sf"/>
</dbReference>
<evidence type="ECO:0000256" key="8">
    <source>
        <dbReference type="ARBA" id="ARBA00022816"/>
    </source>
</evidence>
<dbReference type="GO" id="GO:0016973">
    <property type="term" value="P:poly(A)+ mRNA export from nucleus"/>
    <property type="evidence" value="ECO:0007669"/>
    <property type="project" value="TreeGrafter"/>
</dbReference>
<dbReference type="InterPro" id="IPR001611">
    <property type="entry name" value="Leu-rich_rpt"/>
</dbReference>
<evidence type="ECO:0000256" key="3">
    <source>
        <dbReference type="ARBA" id="ARBA00009285"/>
    </source>
</evidence>
<evidence type="ECO:0000256" key="9">
    <source>
        <dbReference type="ARBA" id="ARBA00023242"/>
    </source>
</evidence>
<dbReference type="Gene3D" id="3.30.70.330">
    <property type="match status" value="1"/>
</dbReference>
<sequence>MEYNDDGSSSQGKKNYQSSFQRSCGEENSNYKHSGYEPLPSHVQLDDGNSAMRDAHKDLQIRHTPTTTQGNNRRVKLNNEDRIYITVSRERTFQKRKVEDRPVWKDRTTPKREMEENGQDETSSDWFKITVPCGRKYDKTWLLNSIQSHCSVPFTPVDFHYVRKHAIFFVQDTGTASALRAINYKICDEENKKIRIFVRHSIVPHSVQNKLRPEQMKQLKRTMNKRYDFSQQSLDLQSFRFDPDLVDHDIDMILNQRNCMAATLKIIEENFPEMLSLNLCSNRLYNLDGLSDIIQKALKLKILNLSNNKLNSTWELEKIKGLKLEELRLQGNPLCNNFSDHSSYVSAIRNCFPKLLCLDGQQLLQPVTVKNETPDKMKSCQESYIVSDALKNLILQFLQQYYWVYDHGDRHGLLGAYHDEACFSLTIPFNPKNPALSSLDKYSKYSRNMKKCKDPVLLVRLLKHANNDIVDFLNVLPKTQHDLNTFLVDMCSQTEKMVCFSVSGLFKEVEGVCNDRIRAFTRIFITTPVGNSGLHIMNDQLFVREASPKETQSAFSTPVSTPSSSSVYTLSQEQQEMVQAFSTQSGMNLEWSLKCLEENEWNYTRAGHVFTTFKAEGKIPEEAFKQSP</sequence>
<dbReference type="InterPro" id="IPR018222">
    <property type="entry name" value="Nuclear_transport_factor_2_euk"/>
</dbReference>
<dbReference type="Proteomes" id="UP000694850">
    <property type="component" value="Unplaced"/>
</dbReference>
<dbReference type="FunFam" id="3.30.70.330:FF:000165">
    <property type="entry name" value="nuclear RNA export factor 1"/>
    <property type="match status" value="1"/>
</dbReference>
<dbReference type="PANTHER" id="PTHR10662:SF15">
    <property type="entry name" value="NUCLEAR RNA EXPORT FACTOR 5"/>
    <property type="match status" value="1"/>
</dbReference>
<dbReference type="SUPFAM" id="SSF52058">
    <property type="entry name" value="L domain-like"/>
    <property type="match status" value="1"/>
</dbReference>
<evidence type="ECO:0000256" key="1">
    <source>
        <dbReference type="ARBA" id="ARBA00004496"/>
    </source>
</evidence>
<dbReference type="PROSITE" id="PS51450">
    <property type="entry name" value="LRR"/>
    <property type="match status" value="1"/>
</dbReference>
<dbReference type="PANTHER" id="PTHR10662">
    <property type="entry name" value="NUCLEAR RNA EXPORT FACTOR"/>
    <property type="match status" value="1"/>
</dbReference>
<protein>
    <submittedName>
        <fullName evidence="11">Nuclear RNA export factor 2-like</fullName>
    </submittedName>
</protein>
<dbReference type="FunFam" id="1.10.8.10:FF:000018">
    <property type="entry name" value="Nuclear RNA export factor 1"/>
    <property type="match status" value="1"/>
</dbReference>
<dbReference type="Pfam" id="PF22602">
    <property type="entry name" value="NXF_NTF2"/>
    <property type="match status" value="1"/>
</dbReference>
<dbReference type="PROSITE" id="PS51281">
    <property type="entry name" value="TAP_C"/>
    <property type="match status" value="1"/>
</dbReference>
<dbReference type="Pfam" id="PF24048">
    <property type="entry name" value="LRR_NXF1-5"/>
    <property type="match status" value="1"/>
</dbReference>
<evidence type="ECO:0000313" key="10">
    <source>
        <dbReference type="Proteomes" id="UP000694850"/>
    </source>
</evidence>
<dbReference type="Gene3D" id="3.10.450.50">
    <property type="match status" value="1"/>
</dbReference>
<dbReference type="InterPro" id="IPR032710">
    <property type="entry name" value="NTF2-like_dom_sf"/>
</dbReference>
<name>A0A8B7AS71_ORYAF</name>
<dbReference type="PROSITE" id="PS50177">
    <property type="entry name" value="NTF2_DOMAIN"/>
    <property type="match status" value="1"/>
</dbReference>
<dbReference type="SUPFAM" id="SSF54928">
    <property type="entry name" value="RNA-binding domain, RBD"/>
    <property type="match status" value="1"/>
</dbReference>
<comment type="similarity">
    <text evidence="3">Belongs to the NXF family.</text>
</comment>
<dbReference type="Pfam" id="PF03943">
    <property type="entry name" value="TAP_C"/>
    <property type="match status" value="1"/>
</dbReference>
<dbReference type="Pfam" id="PF09162">
    <property type="entry name" value="Tap-RNA_bind"/>
    <property type="match status" value="1"/>
</dbReference>
<evidence type="ECO:0000256" key="2">
    <source>
        <dbReference type="ARBA" id="ARBA00004642"/>
    </source>
</evidence>
<dbReference type="InterPro" id="IPR005637">
    <property type="entry name" value="TAP_C_dom"/>
</dbReference>
<dbReference type="InterPro" id="IPR035979">
    <property type="entry name" value="RBD_domain_sf"/>
</dbReference>
<dbReference type="InterPro" id="IPR009060">
    <property type="entry name" value="UBA-like_sf"/>
</dbReference>
<keyword evidence="4" id="KW-0813">Transport</keyword>
<comment type="subcellular location">
    <subcellularLocation>
        <location evidence="1">Cytoplasm</location>
    </subcellularLocation>
    <subcellularLocation>
        <location evidence="2">Nucleus</location>
        <location evidence="2">Nucleoplasm</location>
    </subcellularLocation>
</comment>
<evidence type="ECO:0000256" key="4">
    <source>
        <dbReference type="ARBA" id="ARBA00022448"/>
    </source>
</evidence>
<evidence type="ECO:0000313" key="11">
    <source>
        <dbReference type="RefSeq" id="XP_007950392.2"/>
    </source>
</evidence>
<dbReference type="OrthoDB" id="25872at2759"/>
<dbReference type="CDD" id="cd14342">
    <property type="entry name" value="UBA_TAP-C"/>
    <property type="match status" value="1"/>
</dbReference>
<dbReference type="InterPro" id="IPR002075">
    <property type="entry name" value="NTF2_dom"/>
</dbReference>
<dbReference type="GO" id="GO:0003723">
    <property type="term" value="F:RNA binding"/>
    <property type="evidence" value="ECO:0007669"/>
    <property type="project" value="InterPro"/>
</dbReference>
<dbReference type="Gene3D" id="3.80.10.10">
    <property type="entry name" value="Ribonuclease Inhibitor"/>
    <property type="match status" value="1"/>
</dbReference>
<evidence type="ECO:0000256" key="5">
    <source>
        <dbReference type="ARBA" id="ARBA00022490"/>
    </source>
</evidence>
<dbReference type="GeneID" id="103206706"/>
<proteinExistence type="inferred from homology"/>
<dbReference type="RefSeq" id="XP_007950392.2">
    <property type="nucleotide sequence ID" value="XM_007952201.2"/>
</dbReference>
<dbReference type="FunFam" id="3.80.10.10:FF:000183">
    <property type="entry name" value="nuclear RNA export factor 2-like"/>
    <property type="match status" value="1"/>
</dbReference>
<dbReference type="GO" id="GO:0005654">
    <property type="term" value="C:nucleoplasm"/>
    <property type="evidence" value="ECO:0007669"/>
    <property type="project" value="UniProtKB-SubCell"/>
</dbReference>
<dbReference type="InterPro" id="IPR057125">
    <property type="entry name" value="NXF1/2/3/5-like_LRR"/>
</dbReference>
<dbReference type="AlphaFoldDB" id="A0A8B7AS71"/>
<gene>
    <name evidence="11" type="primary">LOC103206706</name>
</gene>
<dbReference type="SMART" id="SM00804">
    <property type="entry name" value="TAP_C"/>
    <property type="match status" value="1"/>
</dbReference>
<dbReference type="SUPFAM" id="SSF54427">
    <property type="entry name" value="NTF2-like"/>
    <property type="match status" value="1"/>
</dbReference>
<accession>A0A8B7AS71</accession>
<keyword evidence="7" id="KW-0677">Repeat</keyword>
<dbReference type="SUPFAM" id="SSF46934">
    <property type="entry name" value="UBA-like"/>
    <property type="match status" value="1"/>
</dbReference>
<reference evidence="11" key="1">
    <citation type="submission" date="2025-08" db="UniProtKB">
        <authorList>
            <consortium name="RefSeq"/>
        </authorList>
    </citation>
    <scope>IDENTIFICATION</scope>
</reference>
<dbReference type="InterPro" id="IPR032675">
    <property type="entry name" value="LRR_dom_sf"/>
</dbReference>
<keyword evidence="9" id="KW-0539">Nucleus</keyword>
<dbReference type="InterPro" id="IPR015245">
    <property type="entry name" value="Tap_RNA-bd"/>
</dbReference>
<evidence type="ECO:0000256" key="6">
    <source>
        <dbReference type="ARBA" id="ARBA00022614"/>
    </source>
</evidence>
<keyword evidence="10" id="KW-1185">Reference proteome</keyword>
<keyword evidence="8" id="KW-0509">mRNA transport</keyword>
<dbReference type="FunFam" id="3.10.450.50:FF:000004">
    <property type="entry name" value="Nuclear RNA export factor 1"/>
    <property type="match status" value="1"/>
</dbReference>
<keyword evidence="5" id="KW-0963">Cytoplasm</keyword>
<dbReference type="Gene3D" id="1.10.8.10">
    <property type="entry name" value="DNA helicase RuvA subunit, C-terminal domain"/>
    <property type="match status" value="1"/>
</dbReference>